<dbReference type="Gene3D" id="3.40.30.10">
    <property type="entry name" value="Glutaredoxin"/>
    <property type="match status" value="1"/>
</dbReference>
<reference evidence="3" key="1">
    <citation type="journal article" date="2019" name="Int. J. Syst. Evol. Microbiol.">
        <title>The Global Catalogue of Microorganisms (GCM) 10K type strain sequencing project: providing services to taxonomists for standard genome sequencing and annotation.</title>
        <authorList>
            <consortium name="The Broad Institute Genomics Platform"/>
            <consortium name="The Broad Institute Genome Sequencing Center for Infectious Disease"/>
            <person name="Wu L."/>
            <person name="Ma J."/>
        </authorList>
    </citation>
    <scope>NUCLEOTIDE SEQUENCE [LARGE SCALE GENOMIC DNA]</scope>
    <source>
        <strain evidence="3">CGMCC 4.7397</strain>
    </source>
</reference>
<evidence type="ECO:0000313" key="2">
    <source>
        <dbReference type="EMBL" id="MFC5952176.1"/>
    </source>
</evidence>
<dbReference type="Proteomes" id="UP001596119">
    <property type="component" value="Unassembled WGS sequence"/>
</dbReference>
<evidence type="ECO:0000259" key="1">
    <source>
        <dbReference type="Pfam" id="PF17991"/>
    </source>
</evidence>
<accession>A0ABW1IEL8</accession>
<dbReference type="SUPFAM" id="SSF52833">
    <property type="entry name" value="Thioredoxin-like"/>
    <property type="match status" value="1"/>
</dbReference>
<proteinExistence type="predicted"/>
<dbReference type="Gene3D" id="2.60.120.260">
    <property type="entry name" value="Galactose-binding domain-like"/>
    <property type="match status" value="1"/>
</dbReference>
<gene>
    <name evidence="2" type="ORF">ACFQH9_28320</name>
</gene>
<protein>
    <recommendedName>
        <fullName evidence="1">DipZ thioredoxin-like C-terminal domain-containing protein</fullName>
    </recommendedName>
</protein>
<dbReference type="InterPro" id="IPR036249">
    <property type="entry name" value="Thioredoxin-like_sf"/>
</dbReference>
<comment type="caution">
    <text evidence="2">The sequence shown here is derived from an EMBL/GenBank/DDBJ whole genome shotgun (WGS) entry which is preliminary data.</text>
</comment>
<dbReference type="InterPro" id="IPR041017">
    <property type="entry name" value="Thioredoxin_10"/>
</dbReference>
<organism evidence="2 3">
    <name type="scientific">Pseudonocardia lutea</name>
    <dbReference type="NCBI Taxonomy" id="2172015"/>
    <lineage>
        <taxon>Bacteria</taxon>
        <taxon>Bacillati</taxon>
        <taxon>Actinomycetota</taxon>
        <taxon>Actinomycetes</taxon>
        <taxon>Pseudonocardiales</taxon>
        <taxon>Pseudonocardiaceae</taxon>
        <taxon>Pseudonocardia</taxon>
    </lineage>
</organism>
<dbReference type="InterPro" id="IPR050553">
    <property type="entry name" value="Thioredoxin_ResA/DsbE_sf"/>
</dbReference>
<keyword evidence="3" id="KW-1185">Reference proteome</keyword>
<evidence type="ECO:0000313" key="3">
    <source>
        <dbReference type="Proteomes" id="UP001596119"/>
    </source>
</evidence>
<feature type="domain" description="DipZ thioredoxin-like C-terminal" evidence="1">
    <location>
        <begin position="180"/>
        <end position="324"/>
    </location>
</feature>
<sequence>MTKVSERLHMPSFAGATGWVNSGPLGPAELHDHVVLVDFWTLTCINWLRTAPRIRAWARAYREDGLIVVGVHTPEFSFEHGIAPVRRATAERDLDHPVAVDDGYAVWRAFDNHYWPALYFVDRHGVVRDHHFGEGRYATSERVLQRLLGVERELSAGGSGEGPVEGLGVEAEADWEHLRTPETYLGYARGQDFASPEPVAFDEPATYRIPGDLPFARWALEGDWTIGREAVVLQRAGGSIAYRFHARDAHLVLNGPGEPIPFRVLLDGEAPGRSHGVDVDEDGTGSLGEGRLYQLVRQRDEVRERTLEITFLEPGAEAYVFTFG</sequence>
<dbReference type="RefSeq" id="WP_379570822.1">
    <property type="nucleotide sequence ID" value="NZ_JBHSQK010000096.1"/>
</dbReference>
<dbReference type="EMBL" id="JBHSQK010000096">
    <property type="protein sequence ID" value="MFC5952176.1"/>
    <property type="molecule type" value="Genomic_DNA"/>
</dbReference>
<dbReference type="PANTHER" id="PTHR42852:SF13">
    <property type="entry name" value="PROTEIN DIPZ"/>
    <property type="match status" value="1"/>
</dbReference>
<name>A0ABW1IEL8_9PSEU</name>
<dbReference type="Pfam" id="PF17991">
    <property type="entry name" value="Thioredoxin_10"/>
    <property type="match status" value="1"/>
</dbReference>
<dbReference type="PANTHER" id="PTHR42852">
    <property type="entry name" value="THIOL:DISULFIDE INTERCHANGE PROTEIN DSBE"/>
    <property type="match status" value="1"/>
</dbReference>